<evidence type="ECO:0000313" key="6">
    <source>
        <dbReference type="Proteomes" id="UP000321168"/>
    </source>
</evidence>
<reference evidence="5 6" key="1">
    <citation type="submission" date="2019-08" db="EMBL/GenBank/DDBJ databases">
        <title>Genome of Luteibaculum oceani JCM 18817.</title>
        <authorList>
            <person name="Bowman J.P."/>
        </authorList>
    </citation>
    <scope>NUCLEOTIDE SEQUENCE [LARGE SCALE GENOMIC DNA]</scope>
    <source>
        <strain evidence="5 6">JCM 18817</strain>
    </source>
</reference>
<accession>A0A5C6UY36</accession>
<organism evidence="5 6">
    <name type="scientific">Luteibaculum oceani</name>
    <dbReference type="NCBI Taxonomy" id="1294296"/>
    <lineage>
        <taxon>Bacteria</taxon>
        <taxon>Pseudomonadati</taxon>
        <taxon>Bacteroidota</taxon>
        <taxon>Flavobacteriia</taxon>
        <taxon>Flavobacteriales</taxon>
        <taxon>Luteibaculaceae</taxon>
        <taxon>Luteibaculum</taxon>
    </lineage>
</organism>
<keyword evidence="6" id="KW-1185">Reference proteome</keyword>
<evidence type="ECO:0000313" key="5">
    <source>
        <dbReference type="EMBL" id="TXC78413.1"/>
    </source>
</evidence>
<comment type="function">
    <text evidence="4">One of the early assembly proteins it binds 23S rRNA. One of the proteins that surrounds the polypeptide exit tunnel on the outside of the ribosome. Forms the main docking site for trigger factor binding to the ribosome.</text>
</comment>
<dbReference type="OrthoDB" id="9797862at2"/>
<keyword evidence="3 4" id="KW-0687">Ribonucleoprotein</keyword>
<gene>
    <name evidence="4" type="primary">rplW</name>
    <name evidence="5" type="ORF">FRX97_08770</name>
</gene>
<comment type="similarity">
    <text evidence="1 4">Belongs to the universal ribosomal protein uL23 family.</text>
</comment>
<comment type="subunit">
    <text evidence="4">Part of the 50S ribosomal subunit. Contacts protein L29, and trigger factor when it is bound to the ribosome.</text>
</comment>
<dbReference type="PANTHER" id="PTHR11620">
    <property type="entry name" value="60S RIBOSOMAL PROTEIN L23A"/>
    <property type="match status" value="1"/>
</dbReference>
<keyword evidence="4" id="KW-0699">rRNA-binding</keyword>
<dbReference type="GO" id="GO:0003735">
    <property type="term" value="F:structural constituent of ribosome"/>
    <property type="evidence" value="ECO:0007669"/>
    <property type="project" value="InterPro"/>
</dbReference>
<evidence type="ECO:0000256" key="4">
    <source>
        <dbReference type="HAMAP-Rule" id="MF_01369"/>
    </source>
</evidence>
<dbReference type="GO" id="GO:0006412">
    <property type="term" value="P:translation"/>
    <property type="evidence" value="ECO:0007669"/>
    <property type="project" value="UniProtKB-UniRule"/>
</dbReference>
<dbReference type="InterPro" id="IPR013025">
    <property type="entry name" value="Ribosomal_uL23-like"/>
</dbReference>
<evidence type="ECO:0000256" key="3">
    <source>
        <dbReference type="ARBA" id="ARBA00023274"/>
    </source>
</evidence>
<evidence type="ECO:0000256" key="1">
    <source>
        <dbReference type="ARBA" id="ARBA00006700"/>
    </source>
</evidence>
<dbReference type="NCBIfam" id="NF004363">
    <property type="entry name" value="PRK05738.2-4"/>
    <property type="match status" value="1"/>
</dbReference>
<dbReference type="InterPro" id="IPR012678">
    <property type="entry name" value="Ribosomal_uL23/eL15/eS24_sf"/>
</dbReference>
<keyword evidence="4" id="KW-0694">RNA-binding</keyword>
<dbReference type="HAMAP" id="MF_01369_B">
    <property type="entry name" value="Ribosomal_uL23_B"/>
    <property type="match status" value="1"/>
</dbReference>
<dbReference type="GO" id="GO:1990904">
    <property type="term" value="C:ribonucleoprotein complex"/>
    <property type="evidence" value="ECO:0007669"/>
    <property type="project" value="UniProtKB-KW"/>
</dbReference>
<sequence length="97" mass="10850">MGQILIKPLLTEKTSDQAENNNAFVFLVDRKANKIEVKKAVEKTYGVTVNKVNTVNVMGKRKVRMTRSSYSVGRTNHFKKAVVYVAAGDTIDLYANI</sequence>
<comment type="caution">
    <text evidence="5">The sequence shown here is derived from an EMBL/GenBank/DDBJ whole genome shotgun (WGS) entry which is preliminary data.</text>
</comment>
<dbReference type="EMBL" id="VORB01000007">
    <property type="protein sequence ID" value="TXC78413.1"/>
    <property type="molecule type" value="Genomic_DNA"/>
</dbReference>
<dbReference type="AlphaFoldDB" id="A0A5C6UY36"/>
<dbReference type="Pfam" id="PF00276">
    <property type="entry name" value="Ribosomal_L23"/>
    <property type="match status" value="1"/>
</dbReference>
<dbReference type="GO" id="GO:0005840">
    <property type="term" value="C:ribosome"/>
    <property type="evidence" value="ECO:0007669"/>
    <property type="project" value="UniProtKB-KW"/>
</dbReference>
<dbReference type="GO" id="GO:0019843">
    <property type="term" value="F:rRNA binding"/>
    <property type="evidence" value="ECO:0007669"/>
    <property type="project" value="UniProtKB-UniRule"/>
</dbReference>
<dbReference type="Proteomes" id="UP000321168">
    <property type="component" value="Unassembled WGS sequence"/>
</dbReference>
<name>A0A5C6UY36_9FLAO</name>
<dbReference type="SUPFAM" id="SSF54189">
    <property type="entry name" value="Ribosomal proteins S24e, L23 and L15e"/>
    <property type="match status" value="1"/>
</dbReference>
<proteinExistence type="inferred from homology"/>
<dbReference type="RefSeq" id="WP_147014835.1">
    <property type="nucleotide sequence ID" value="NZ_VORB01000007.1"/>
</dbReference>
<protein>
    <recommendedName>
        <fullName evidence="4">Large ribosomal subunit protein uL23</fullName>
    </recommendedName>
</protein>
<keyword evidence="2 4" id="KW-0689">Ribosomal protein</keyword>
<evidence type="ECO:0000256" key="2">
    <source>
        <dbReference type="ARBA" id="ARBA00022980"/>
    </source>
</evidence>
<dbReference type="InterPro" id="IPR012677">
    <property type="entry name" value="Nucleotide-bd_a/b_plait_sf"/>
</dbReference>
<dbReference type="Gene3D" id="3.30.70.330">
    <property type="match status" value="1"/>
</dbReference>